<organism evidence="1 2">
    <name type="scientific">Lupinus angustifolius</name>
    <name type="common">Narrow-leaved blue lupine</name>
    <dbReference type="NCBI Taxonomy" id="3871"/>
    <lineage>
        <taxon>Eukaryota</taxon>
        <taxon>Viridiplantae</taxon>
        <taxon>Streptophyta</taxon>
        <taxon>Embryophyta</taxon>
        <taxon>Tracheophyta</taxon>
        <taxon>Spermatophyta</taxon>
        <taxon>Magnoliopsida</taxon>
        <taxon>eudicotyledons</taxon>
        <taxon>Gunneridae</taxon>
        <taxon>Pentapetalae</taxon>
        <taxon>rosids</taxon>
        <taxon>fabids</taxon>
        <taxon>Fabales</taxon>
        <taxon>Fabaceae</taxon>
        <taxon>Papilionoideae</taxon>
        <taxon>50 kb inversion clade</taxon>
        <taxon>genistoids sensu lato</taxon>
        <taxon>core genistoids</taxon>
        <taxon>Genisteae</taxon>
        <taxon>Lupinus</taxon>
    </lineage>
</organism>
<evidence type="ECO:0000313" key="2">
    <source>
        <dbReference type="Proteomes" id="UP000188354"/>
    </source>
</evidence>
<accession>A0A1J7IBU4</accession>
<dbReference type="EMBL" id="CM007365">
    <property type="protein sequence ID" value="OIW11621.1"/>
    <property type="molecule type" value="Genomic_DNA"/>
</dbReference>
<reference evidence="1 2" key="1">
    <citation type="journal article" date="2017" name="Plant Biotechnol. J.">
        <title>A comprehensive draft genome sequence for lupin (Lupinus angustifolius), an emerging health food: insights into plant-microbe interactions and legume evolution.</title>
        <authorList>
            <person name="Hane J.K."/>
            <person name="Ming Y."/>
            <person name="Kamphuis L.G."/>
            <person name="Nelson M.N."/>
            <person name="Garg G."/>
            <person name="Atkins C.A."/>
            <person name="Bayer P.E."/>
            <person name="Bravo A."/>
            <person name="Bringans S."/>
            <person name="Cannon S."/>
            <person name="Edwards D."/>
            <person name="Foley R."/>
            <person name="Gao L.L."/>
            <person name="Harrison M.J."/>
            <person name="Huang W."/>
            <person name="Hurgobin B."/>
            <person name="Li S."/>
            <person name="Liu C.W."/>
            <person name="McGrath A."/>
            <person name="Morahan G."/>
            <person name="Murray J."/>
            <person name="Weller J."/>
            <person name="Jian J."/>
            <person name="Singh K.B."/>
        </authorList>
    </citation>
    <scope>NUCLEOTIDE SEQUENCE [LARGE SCALE GENOMIC DNA]</scope>
    <source>
        <strain evidence="2">cv. Tanjil</strain>
        <tissue evidence="1">Whole plant</tissue>
    </source>
</reference>
<dbReference type="Proteomes" id="UP000188354">
    <property type="component" value="Chromosome LG05"/>
</dbReference>
<sequence>MYQNSAGKSKMEVTYAWINNEEMEEGDGKRKGVHKLGLLCIGVYYVLGFAD</sequence>
<protein>
    <submittedName>
        <fullName evidence="1">Uncharacterized protein</fullName>
    </submittedName>
</protein>
<dbReference type="Gramene" id="OIW11621">
    <property type="protein sequence ID" value="OIW11621"/>
    <property type="gene ID" value="TanjilG_31900"/>
</dbReference>
<proteinExistence type="predicted"/>
<keyword evidence="2" id="KW-1185">Reference proteome</keyword>
<dbReference type="AlphaFoldDB" id="A0A1J7IBU4"/>
<name>A0A1J7IBU4_LUPAN</name>
<evidence type="ECO:0000313" key="1">
    <source>
        <dbReference type="EMBL" id="OIW11621.1"/>
    </source>
</evidence>
<gene>
    <name evidence="1" type="ORF">TanjilG_31900</name>
</gene>